<protein>
    <recommendedName>
        <fullName evidence="6">ATP-dependent RNA helicase</fullName>
        <ecNumber evidence="6">3.6.4.13</ecNumber>
    </recommendedName>
</protein>
<keyword evidence="8" id="KW-1133">Transmembrane helix</keyword>
<dbReference type="GO" id="GO:0003724">
    <property type="term" value="F:RNA helicase activity"/>
    <property type="evidence" value="ECO:0007669"/>
    <property type="project" value="UniProtKB-EC"/>
</dbReference>
<dbReference type="SUPFAM" id="SSF52540">
    <property type="entry name" value="P-loop containing nucleoside triphosphate hydrolases"/>
    <property type="match status" value="1"/>
</dbReference>
<dbReference type="STRING" id="6313.A0A0K0D2D4"/>
<comment type="similarity">
    <text evidence="6">Belongs to the DEAD box helicase family.</text>
</comment>
<dbReference type="PANTHER" id="PTHR24031">
    <property type="entry name" value="RNA HELICASE"/>
    <property type="match status" value="1"/>
</dbReference>
<feature type="domain" description="Helicase ATP-binding" evidence="9">
    <location>
        <begin position="390"/>
        <end position="481"/>
    </location>
</feature>
<feature type="transmembrane region" description="Helical" evidence="8">
    <location>
        <begin position="458"/>
        <end position="480"/>
    </location>
</feature>
<dbReference type="GO" id="GO:0005524">
    <property type="term" value="F:ATP binding"/>
    <property type="evidence" value="ECO:0007669"/>
    <property type="project" value="UniProtKB-UniRule"/>
</dbReference>
<dbReference type="EC" id="3.6.4.13" evidence="6"/>
<evidence type="ECO:0000256" key="5">
    <source>
        <dbReference type="PROSITE-ProRule" id="PRU00552"/>
    </source>
</evidence>
<evidence type="ECO:0000256" key="4">
    <source>
        <dbReference type="ARBA" id="ARBA00022840"/>
    </source>
</evidence>
<keyword evidence="6" id="KW-0694">RNA-binding</keyword>
<evidence type="ECO:0000256" key="1">
    <source>
        <dbReference type="ARBA" id="ARBA00022741"/>
    </source>
</evidence>
<evidence type="ECO:0000256" key="6">
    <source>
        <dbReference type="RuleBase" id="RU365068"/>
    </source>
</evidence>
<dbReference type="GO" id="GO:0016787">
    <property type="term" value="F:hydrolase activity"/>
    <property type="evidence" value="ECO:0007669"/>
    <property type="project" value="UniProtKB-KW"/>
</dbReference>
<evidence type="ECO:0000259" key="9">
    <source>
        <dbReference type="PROSITE" id="PS51192"/>
    </source>
</evidence>
<dbReference type="InterPro" id="IPR014014">
    <property type="entry name" value="RNA_helicase_DEAD_Q_motif"/>
</dbReference>
<dbReference type="InterPro" id="IPR011545">
    <property type="entry name" value="DEAD/DEAH_box_helicase_dom"/>
</dbReference>
<dbReference type="PROSITE" id="PS51192">
    <property type="entry name" value="HELICASE_ATP_BIND_1"/>
    <property type="match status" value="1"/>
</dbReference>
<dbReference type="PROSITE" id="PS51195">
    <property type="entry name" value="Q_MOTIF"/>
    <property type="match status" value="1"/>
</dbReference>
<dbReference type="InterPro" id="IPR014001">
    <property type="entry name" value="Helicase_ATP-bd"/>
</dbReference>
<evidence type="ECO:0000313" key="12">
    <source>
        <dbReference type="WBParaSite" id="ACAC_0000422901-mRNA-1"/>
    </source>
</evidence>
<feature type="domain" description="DEAD-box RNA helicase Q" evidence="10">
    <location>
        <begin position="358"/>
        <end position="387"/>
    </location>
</feature>
<proteinExistence type="inferred from homology"/>
<evidence type="ECO:0000313" key="11">
    <source>
        <dbReference type="Proteomes" id="UP000035642"/>
    </source>
</evidence>
<evidence type="ECO:0000256" key="7">
    <source>
        <dbReference type="SAM" id="MobiDB-lite"/>
    </source>
</evidence>
<comment type="function">
    <text evidence="6">RNA helicase.</text>
</comment>
<keyword evidence="2 6" id="KW-0378">Hydrolase</keyword>
<dbReference type="Pfam" id="PF00270">
    <property type="entry name" value="DEAD"/>
    <property type="match status" value="1"/>
</dbReference>
<keyword evidence="11" id="KW-1185">Reference proteome</keyword>
<dbReference type="WBParaSite" id="ACAC_0000422901-mRNA-1">
    <property type="protein sequence ID" value="ACAC_0000422901-mRNA-1"/>
    <property type="gene ID" value="ACAC_0000422901"/>
</dbReference>
<dbReference type="InterPro" id="IPR027417">
    <property type="entry name" value="P-loop_NTPase"/>
</dbReference>
<sequence length="481" mass="55084">MYTCFRNVEIPYKYAEEKYLDGGPVLKEWCESQHIFNYILARPSMAVVSESRTRNRGNTEYGCEFGGFHNNENAPLRDKRGGFYSEGSFGSATRRDRVDRERYPAHDDSFEFKEKPRGFVPTMENKNFARDGYESARSAIGSREFGYRKVGASSATNTSGGFSRPGFGVSGNLRHDRRDTYDENKAFDWDRGGKDRTSYGGQRVDYSRTRRQYSPMEREGFKRSSSPECFRKEFLLRLNNTLSGDTFGNDSRREDSRFGQRQRYEQEYFNDWDSSGENTFGGRSEFGRNFNSQRNVMRFGAPAWNETSEKKRAPKDWEPEETTIGTLFERDFSNSEYLDKEQDDSVTVDGVQNYTLISSWESSGLNPKLVKTCIEKCNYKHVRPIQAATIPLVLDGYDVMAHAETGGGKTAAFVLPILHQILASGDRKSRRCGSILALVVAPTRELAKQLYDMFRKHAFGSFIMSSLYTTFLTFMFGNFLG</sequence>
<feature type="short sequence motif" description="Q motif" evidence="5">
    <location>
        <begin position="358"/>
        <end position="387"/>
    </location>
</feature>
<evidence type="ECO:0000256" key="2">
    <source>
        <dbReference type="ARBA" id="ARBA00022801"/>
    </source>
</evidence>
<dbReference type="Proteomes" id="UP000035642">
    <property type="component" value="Unassembled WGS sequence"/>
</dbReference>
<comment type="catalytic activity">
    <reaction evidence="6">
        <text>ATP + H2O = ADP + phosphate + H(+)</text>
        <dbReference type="Rhea" id="RHEA:13065"/>
        <dbReference type="ChEBI" id="CHEBI:15377"/>
        <dbReference type="ChEBI" id="CHEBI:15378"/>
        <dbReference type="ChEBI" id="CHEBI:30616"/>
        <dbReference type="ChEBI" id="CHEBI:43474"/>
        <dbReference type="ChEBI" id="CHEBI:456216"/>
        <dbReference type="EC" id="3.6.4.13"/>
    </reaction>
</comment>
<evidence type="ECO:0000256" key="3">
    <source>
        <dbReference type="ARBA" id="ARBA00022806"/>
    </source>
</evidence>
<keyword evidence="4 6" id="KW-0067">ATP-binding</keyword>
<dbReference type="Gene3D" id="3.40.50.300">
    <property type="entry name" value="P-loop containing nucleotide triphosphate hydrolases"/>
    <property type="match status" value="1"/>
</dbReference>
<organism evidence="11 12">
    <name type="scientific">Angiostrongylus cantonensis</name>
    <name type="common">Rat lungworm</name>
    <dbReference type="NCBI Taxonomy" id="6313"/>
    <lineage>
        <taxon>Eukaryota</taxon>
        <taxon>Metazoa</taxon>
        <taxon>Ecdysozoa</taxon>
        <taxon>Nematoda</taxon>
        <taxon>Chromadorea</taxon>
        <taxon>Rhabditida</taxon>
        <taxon>Rhabditina</taxon>
        <taxon>Rhabditomorpha</taxon>
        <taxon>Strongyloidea</taxon>
        <taxon>Metastrongylidae</taxon>
        <taxon>Angiostrongylus</taxon>
    </lineage>
</organism>
<keyword evidence="8" id="KW-0812">Transmembrane</keyword>
<comment type="domain">
    <text evidence="6">The Q motif is unique to and characteristic of the DEAD box family of RNA helicases and controls ATP binding and hydrolysis.</text>
</comment>
<feature type="region of interest" description="Disordered" evidence="7">
    <location>
        <begin position="152"/>
        <end position="175"/>
    </location>
</feature>
<keyword evidence="8" id="KW-0472">Membrane</keyword>
<evidence type="ECO:0000256" key="8">
    <source>
        <dbReference type="SAM" id="Phobius"/>
    </source>
</evidence>
<name>A0A0K0D2D4_ANGCA</name>
<keyword evidence="3 6" id="KW-0347">Helicase</keyword>
<reference evidence="11" key="1">
    <citation type="submission" date="2012-09" db="EMBL/GenBank/DDBJ databases">
        <authorList>
            <person name="Martin A.A."/>
        </authorList>
    </citation>
    <scope>NUCLEOTIDE SEQUENCE</scope>
</reference>
<keyword evidence="1 6" id="KW-0547">Nucleotide-binding</keyword>
<dbReference type="AlphaFoldDB" id="A0A0K0D2D4"/>
<reference evidence="12" key="2">
    <citation type="submission" date="2017-02" db="UniProtKB">
        <authorList>
            <consortium name="WormBaseParasite"/>
        </authorList>
    </citation>
    <scope>IDENTIFICATION</scope>
</reference>
<evidence type="ECO:0000259" key="10">
    <source>
        <dbReference type="PROSITE" id="PS51195"/>
    </source>
</evidence>
<accession>A0A0K0D2D4</accession>
<dbReference type="GO" id="GO:0003723">
    <property type="term" value="F:RNA binding"/>
    <property type="evidence" value="ECO:0007669"/>
    <property type="project" value="UniProtKB-UniRule"/>
</dbReference>